<keyword evidence="9 10" id="KW-0472">Membrane</keyword>
<dbReference type="Pfam" id="PF00528">
    <property type="entry name" value="BPD_transp_1"/>
    <property type="match status" value="1"/>
</dbReference>
<feature type="transmembrane region" description="Helical" evidence="10">
    <location>
        <begin position="201"/>
        <end position="222"/>
    </location>
</feature>
<dbReference type="InterPro" id="IPR035906">
    <property type="entry name" value="MetI-like_sf"/>
</dbReference>
<evidence type="ECO:0000256" key="3">
    <source>
        <dbReference type="ARBA" id="ARBA00016864"/>
    </source>
</evidence>
<comment type="similarity">
    <text evidence="2 10">Belongs to the binding-protein-dependent transport system permease family. CysTW subfamily.</text>
</comment>
<dbReference type="CDD" id="cd06261">
    <property type="entry name" value="TM_PBP2"/>
    <property type="match status" value="1"/>
</dbReference>
<comment type="subcellular location">
    <subcellularLocation>
        <location evidence="1 10">Cell membrane</location>
        <topology evidence="1 10">Multi-pass membrane protein</topology>
    </subcellularLocation>
</comment>
<accession>A0A7C3QWD2</accession>
<feature type="transmembrane region" description="Helical" evidence="10">
    <location>
        <begin position="23"/>
        <end position="48"/>
    </location>
</feature>
<dbReference type="EMBL" id="DTMM01000094">
    <property type="protein sequence ID" value="HFT93268.1"/>
    <property type="molecule type" value="Genomic_DNA"/>
</dbReference>
<proteinExistence type="inferred from homology"/>
<dbReference type="InterPro" id="IPR005672">
    <property type="entry name" value="Phosphate_PstA"/>
</dbReference>
<evidence type="ECO:0000256" key="6">
    <source>
        <dbReference type="ARBA" id="ARBA00022592"/>
    </source>
</evidence>
<evidence type="ECO:0000256" key="4">
    <source>
        <dbReference type="ARBA" id="ARBA00022448"/>
    </source>
</evidence>
<dbReference type="GO" id="GO:0005886">
    <property type="term" value="C:plasma membrane"/>
    <property type="evidence" value="ECO:0007669"/>
    <property type="project" value="UniProtKB-SubCell"/>
</dbReference>
<feature type="transmembrane region" description="Helical" evidence="10">
    <location>
        <begin position="79"/>
        <end position="106"/>
    </location>
</feature>
<dbReference type="GO" id="GO:0005315">
    <property type="term" value="F:phosphate transmembrane transporter activity"/>
    <property type="evidence" value="ECO:0007669"/>
    <property type="project" value="InterPro"/>
</dbReference>
<evidence type="ECO:0000256" key="2">
    <source>
        <dbReference type="ARBA" id="ARBA00007069"/>
    </source>
</evidence>
<dbReference type="InterPro" id="IPR051408">
    <property type="entry name" value="Phosphate_transprt_permease"/>
</dbReference>
<organism evidence="12">
    <name type="scientific">Leptospirillum ferriphilum</name>
    <dbReference type="NCBI Taxonomy" id="178606"/>
    <lineage>
        <taxon>Bacteria</taxon>
        <taxon>Pseudomonadati</taxon>
        <taxon>Nitrospirota</taxon>
        <taxon>Nitrospiria</taxon>
        <taxon>Nitrospirales</taxon>
        <taxon>Nitrospiraceae</taxon>
        <taxon>Leptospirillum</taxon>
    </lineage>
</organism>
<feature type="domain" description="ABC transmembrane type-1" evidence="11">
    <location>
        <begin position="79"/>
        <end position="289"/>
    </location>
</feature>
<protein>
    <recommendedName>
        <fullName evidence="3 10">Phosphate transport system permease protein PstA</fullName>
    </recommendedName>
</protein>
<evidence type="ECO:0000256" key="8">
    <source>
        <dbReference type="ARBA" id="ARBA00022989"/>
    </source>
</evidence>
<dbReference type="InterPro" id="IPR000515">
    <property type="entry name" value="MetI-like"/>
</dbReference>
<sequence length="304" mass="32335">MADWAETTGSAEGLSLFRRFRNLLLGALTFFFFLFAVSPLLLIVYVAWDQGKSALNWNFVSSMPSGFPLGSEGGILNGIVGSLVLVVIASALSVPVGIWAGLYLWQDGKSRSAGMVRLLSDLLLGVPSVVWGIVGFYVFSTSTGWGFHWGFSALAGGLTLGFIMIPIVTRVTEQALRDVPMSFIEGAYALGATRWQTMRSVALPGAMAGIGTGILLGILNVLGQTAPLVFTNYYNTGIPSSLVGSQGAVGDLAMQIFIYVHEPSQLLHVKAMAASLVLLGIVLALDLGIRLMTWGSRKIAGRTL</sequence>
<keyword evidence="5 10" id="KW-1003">Cell membrane</keyword>
<feature type="transmembrane region" description="Helical" evidence="10">
    <location>
        <begin position="271"/>
        <end position="289"/>
    </location>
</feature>
<evidence type="ECO:0000256" key="10">
    <source>
        <dbReference type="RuleBase" id="RU363043"/>
    </source>
</evidence>
<dbReference type="NCBIfam" id="TIGR00974">
    <property type="entry name" value="3a0107s02c"/>
    <property type="match status" value="1"/>
</dbReference>
<feature type="transmembrane region" description="Helical" evidence="10">
    <location>
        <begin position="118"/>
        <end position="139"/>
    </location>
</feature>
<dbReference type="GO" id="GO:0035435">
    <property type="term" value="P:phosphate ion transmembrane transport"/>
    <property type="evidence" value="ECO:0007669"/>
    <property type="project" value="InterPro"/>
</dbReference>
<evidence type="ECO:0000256" key="7">
    <source>
        <dbReference type="ARBA" id="ARBA00022692"/>
    </source>
</evidence>
<name>A0A7C3QWD2_9BACT</name>
<keyword evidence="7 10" id="KW-0812">Transmembrane</keyword>
<comment type="caution">
    <text evidence="12">The sequence shown here is derived from an EMBL/GenBank/DDBJ whole genome shotgun (WGS) entry which is preliminary data.</text>
</comment>
<gene>
    <name evidence="12" type="primary">pstA</name>
    <name evidence="12" type="ORF">ENX03_04900</name>
</gene>
<dbReference type="PROSITE" id="PS50928">
    <property type="entry name" value="ABC_TM1"/>
    <property type="match status" value="1"/>
</dbReference>
<evidence type="ECO:0000256" key="5">
    <source>
        <dbReference type="ARBA" id="ARBA00022475"/>
    </source>
</evidence>
<evidence type="ECO:0000259" key="11">
    <source>
        <dbReference type="PROSITE" id="PS50928"/>
    </source>
</evidence>
<evidence type="ECO:0000256" key="1">
    <source>
        <dbReference type="ARBA" id="ARBA00004651"/>
    </source>
</evidence>
<dbReference type="PANTHER" id="PTHR42922">
    <property type="entry name" value="PHOSPHATE TRANSPORT SYSTEM PERMEASE PROTEIN PSTA"/>
    <property type="match status" value="1"/>
</dbReference>
<dbReference type="Gene3D" id="1.10.3720.10">
    <property type="entry name" value="MetI-like"/>
    <property type="match status" value="1"/>
</dbReference>
<keyword evidence="8 10" id="KW-1133">Transmembrane helix</keyword>
<evidence type="ECO:0000256" key="9">
    <source>
        <dbReference type="ARBA" id="ARBA00023136"/>
    </source>
</evidence>
<dbReference type="AlphaFoldDB" id="A0A7C3QWD2"/>
<feature type="transmembrane region" description="Helical" evidence="10">
    <location>
        <begin position="145"/>
        <end position="168"/>
    </location>
</feature>
<reference evidence="12" key="1">
    <citation type="journal article" date="2020" name="mSystems">
        <title>Genome- and Community-Level Interaction Insights into Carbon Utilization and Element Cycling Functions of Hydrothermarchaeota in Hydrothermal Sediment.</title>
        <authorList>
            <person name="Zhou Z."/>
            <person name="Liu Y."/>
            <person name="Xu W."/>
            <person name="Pan J."/>
            <person name="Luo Z.H."/>
            <person name="Li M."/>
        </authorList>
    </citation>
    <scope>NUCLEOTIDE SEQUENCE [LARGE SCALE GENOMIC DNA]</scope>
    <source>
        <strain evidence="12">SpSt-902</strain>
    </source>
</reference>
<keyword evidence="6" id="KW-0592">Phosphate transport</keyword>
<keyword evidence="4" id="KW-0813">Transport</keyword>
<dbReference type="PANTHER" id="PTHR42922:SF1">
    <property type="entry name" value="PHOSPHATE TRANSPORT SYSTEM PERMEASE PROTEIN PSTA"/>
    <property type="match status" value="1"/>
</dbReference>
<evidence type="ECO:0000313" key="12">
    <source>
        <dbReference type="EMBL" id="HFT93268.1"/>
    </source>
</evidence>
<dbReference type="SUPFAM" id="SSF161098">
    <property type="entry name" value="MetI-like"/>
    <property type="match status" value="1"/>
</dbReference>